<dbReference type="PANTHER" id="PTHR22602:SF0">
    <property type="entry name" value="TRANSFERASE CAF17, MITOCHONDRIAL-RELATED"/>
    <property type="match status" value="1"/>
</dbReference>
<dbReference type="OrthoDB" id="9796287at2"/>
<dbReference type="InterPro" id="IPR006222">
    <property type="entry name" value="GCVT_N"/>
</dbReference>
<evidence type="ECO:0000259" key="1">
    <source>
        <dbReference type="Pfam" id="PF01571"/>
    </source>
</evidence>
<feature type="domain" description="GCVT N-terminal" evidence="1">
    <location>
        <begin position="35"/>
        <end position="160"/>
    </location>
</feature>
<dbReference type="Gene3D" id="2.40.30.160">
    <property type="match status" value="1"/>
</dbReference>
<protein>
    <submittedName>
        <fullName evidence="2">Folate-binding protein YgfZ</fullName>
    </submittedName>
</protein>
<dbReference type="AlphaFoldDB" id="A0A4P8IN05"/>
<dbReference type="GO" id="GO:0016226">
    <property type="term" value="P:iron-sulfur cluster assembly"/>
    <property type="evidence" value="ECO:0007669"/>
    <property type="project" value="TreeGrafter"/>
</dbReference>
<accession>A0A4P8IN05</accession>
<evidence type="ECO:0000313" key="3">
    <source>
        <dbReference type="Proteomes" id="UP000298656"/>
    </source>
</evidence>
<name>A0A4P8IN05_9BURK</name>
<dbReference type="Proteomes" id="UP000298656">
    <property type="component" value="Chromosome 1"/>
</dbReference>
<dbReference type="PANTHER" id="PTHR22602">
    <property type="entry name" value="TRANSFERASE CAF17, MITOCHONDRIAL-RELATED"/>
    <property type="match status" value="1"/>
</dbReference>
<dbReference type="SUPFAM" id="SSF103025">
    <property type="entry name" value="Folate-binding domain"/>
    <property type="match status" value="1"/>
</dbReference>
<organism evidence="2 3">
    <name type="scientific">Trinickia violacea</name>
    <dbReference type="NCBI Taxonomy" id="2571746"/>
    <lineage>
        <taxon>Bacteria</taxon>
        <taxon>Pseudomonadati</taxon>
        <taxon>Pseudomonadota</taxon>
        <taxon>Betaproteobacteria</taxon>
        <taxon>Burkholderiales</taxon>
        <taxon>Burkholderiaceae</taxon>
        <taxon>Trinickia</taxon>
    </lineage>
</organism>
<sequence length="358" mass="37593">MNVPNASATPAPAVTAPNAANPAAAAPLPLLPRPAAAEFEAVLERGAYTTLTQFGVIDVHGDDAASFLHSQLTNDVQHLDAATARLAGYCSAKGRLLASLLSWRTGDTIRLLISKDLQAAVQKRLSMFVLRAKAKLADASGQLTVVGLAGDVRKALSHVFDALPDAVHVQVDGPAGSLIRVPDAAGRPRYLWIGPQAEVAARLPKLEGALTPVSPAVWDWLDIRAGEPRITQPVVEQFVPQMVNFDVLGGVNFRKGCYPGQEIVARSQYRGTIKRRMALANVAGELAEVRAGSELFHSDDPGQPCGQIVNAASAPEGGVDALVEIKLAALEGGSVHLGAAEGPALRFLTLPYSLPAEV</sequence>
<dbReference type="RefSeq" id="WP_137332511.1">
    <property type="nucleotide sequence ID" value="NZ_CP040077.1"/>
</dbReference>
<dbReference type="InterPro" id="IPR017703">
    <property type="entry name" value="YgfZ/GCV_T_CS"/>
</dbReference>
<reference evidence="2 3" key="1">
    <citation type="submission" date="2019-05" db="EMBL/GenBank/DDBJ databases">
        <title>Burkholderia sp. DHOD12, isolated from subtropical forest soil.</title>
        <authorList>
            <person name="Gao Z.-H."/>
            <person name="Qiu L.-H."/>
        </authorList>
    </citation>
    <scope>NUCLEOTIDE SEQUENCE [LARGE SCALE GENOMIC DNA]</scope>
    <source>
        <strain evidence="2 3">DHOD12</strain>
    </source>
</reference>
<dbReference type="Gene3D" id="3.30.70.1630">
    <property type="match status" value="1"/>
</dbReference>
<gene>
    <name evidence="2" type="ORF">FAZ95_11170</name>
</gene>
<dbReference type="EMBL" id="CP040077">
    <property type="protein sequence ID" value="QCP49686.1"/>
    <property type="molecule type" value="Genomic_DNA"/>
</dbReference>
<dbReference type="InterPro" id="IPR045179">
    <property type="entry name" value="YgfZ/GcvT"/>
</dbReference>
<evidence type="ECO:0000313" key="2">
    <source>
        <dbReference type="EMBL" id="QCP49686.1"/>
    </source>
</evidence>
<dbReference type="Gene3D" id="3.30.70.1400">
    <property type="entry name" value="Aminomethyltransferase beta-barrel domains"/>
    <property type="match status" value="1"/>
</dbReference>
<keyword evidence="3" id="KW-1185">Reference proteome</keyword>
<dbReference type="NCBIfam" id="TIGR03317">
    <property type="entry name" value="ygfZ_signature"/>
    <property type="match status" value="1"/>
</dbReference>
<dbReference type="Pfam" id="PF01571">
    <property type="entry name" value="GCV_T"/>
    <property type="match status" value="1"/>
</dbReference>
<dbReference type="KEGG" id="tvl:FAZ95_11170"/>
<proteinExistence type="predicted"/>